<gene>
    <name evidence="3" type="ORF">LTR09_012976</name>
</gene>
<proteinExistence type="predicted"/>
<feature type="region of interest" description="Disordered" evidence="2">
    <location>
        <begin position="1"/>
        <end position="36"/>
    </location>
</feature>
<accession>A0AAJ0D918</accession>
<organism evidence="3 4">
    <name type="scientific">Extremus antarcticus</name>
    <dbReference type="NCBI Taxonomy" id="702011"/>
    <lineage>
        <taxon>Eukaryota</taxon>
        <taxon>Fungi</taxon>
        <taxon>Dikarya</taxon>
        <taxon>Ascomycota</taxon>
        <taxon>Pezizomycotina</taxon>
        <taxon>Dothideomycetes</taxon>
        <taxon>Dothideomycetidae</taxon>
        <taxon>Mycosphaerellales</taxon>
        <taxon>Extremaceae</taxon>
        <taxon>Extremus</taxon>
    </lineage>
</organism>
<dbReference type="EMBL" id="JAWDJX010000264">
    <property type="protein sequence ID" value="KAK3045419.1"/>
    <property type="molecule type" value="Genomic_DNA"/>
</dbReference>
<dbReference type="Proteomes" id="UP001271007">
    <property type="component" value="Unassembled WGS sequence"/>
</dbReference>
<evidence type="ECO:0000313" key="3">
    <source>
        <dbReference type="EMBL" id="KAK3045419.1"/>
    </source>
</evidence>
<reference evidence="3" key="1">
    <citation type="submission" date="2023-04" db="EMBL/GenBank/DDBJ databases">
        <title>Black Yeasts Isolated from many extreme environments.</title>
        <authorList>
            <person name="Coleine C."/>
            <person name="Stajich J.E."/>
            <person name="Selbmann L."/>
        </authorList>
    </citation>
    <scope>NUCLEOTIDE SEQUENCE</scope>
    <source>
        <strain evidence="3">CCFEE 5312</strain>
    </source>
</reference>
<evidence type="ECO:0000256" key="2">
    <source>
        <dbReference type="SAM" id="MobiDB-lite"/>
    </source>
</evidence>
<feature type="compositionally biased region" description="Polar residues" evidence="2">
    <location>
        <begin position="1"/>
        <end position="15"/>
    </location>
</feature>
<keyword evidence="1" id="KW-0175">Coiled coil</keyword>
<comment type="caution">
    <text evidence="3">The sequence shown here is derived from an EMBL/GenBank/DDBJ whole genome shotgun (WGS) entry which is preliminary data.</text>
</comment>
<name>A0AAJ0D918_9PEZI</name>
<evidence type="ECO:0000313" key="4">
    <source>
        <dbReference type="Proteomes" id="UP001271007"/>
    </source>
</evidence>
<keyword evidence="4" id="KW-1185">Reference proteome</keyword>
<evidence type="ECO:0000256" key="1">
    <source>
        <dbReference type="SAM" id="Coils"/>
    </source>
</evidence>
<sequence>MNTRSQNKTGSVRSPPQTPLRVQQPPAQTTLQGDLSSPDVIYWNTGSDSDRLEVRLADIERNIGQIKRELRESTTTWTNNIQLLTQFSQHVASEVTMAKQALCDVESRFNKTESILEALFERIDPVIVGLVSMAREMDPEEANKFKEDFDQWFEEVTTE</sequence>
<feature type="coiled-coil region" evidence="1">
    <location>
        <begin position="49"/>
        <end position="76"/>
    </location>
</feature>
<protein>
    <submittedName>
        <fullName evidence="3">Uncharacterized protein</fullName>
    </submittedName>
</protein>
<dbReference type="AlphaFoldDB" id="A0AAJ0D918"/>
<feature type="compositionally biased region" description="Polar residues" evidence="2">
    <location>
        <begin position="25"/>
        <end position="35"/>
    </location>
</feature>